<dbReference type="AlphaFoldDB" id="A0A166DK70"/>
<dbReference type="PATRIC" id="fig|55758.3.peg.694"/>
<comment type="caution">
    <text evidence="1">The sequence shown here is derived from an EMBL/GenBank/DDBJ whole genome shotgun (WGS) entry which is preliminary data.</text>
</comment>
<organism evidence="1 2">
    <name type="scientific">Methanobrevibacter filiformis</name>
    <dbReference type="NCBI Taxonomy" id="55758"/>
    <lineage>
        <taxon>Archaea</taxon>
        <taxon>Methanobacteriati</taxon>
        <taxon>Methanobacteriota</taxon>
        <taxon>Methanomada group</taxon>
        <taxon>Methanobacteria</taxon>
        <taxon>Methanobacteriales</taxon>
        <taxon>Methanobacteriaceae</taxon>
        <taxon>Methanobrevibacter</taxon>
    </lineage>
</organism>
<name>A0A166DK70_9EURY</name>
<evidence type="ECO:0000313" key="1">
    <source>
        <dbReference type="EMBL" id="KZX15681.1"/>
    </source>
</evidence>
<dbReference type="STRING" id="55758.MBFIL_06190"/>
<dbReference type="EMBL" id="LWMT01000089">
    <property type="protein sequence ID" value="KZX15681.1"/>
    <property type="molecule type" value="Genomic_DNA"/>
</dbReference>
<dbReference type="RefSeq" id="WP_066971422.1">
    <property type="nucleotide sequence ID" value="NZ_LWMT01000089.1"/>
</dbReference>
<keyword evidence="2" id="KW-1185">Reference proteome</keyword>
<reference evidence="1 2" key="1">
    <citation type="submission" date="2016-04" db="EMBL/GenBank/DDBJ databases">
        <title>Genome sequence of Methanobrevibacter filiformis DSM 11501.</title>
        <authorList>
            <person name="Poehlein A."/>
            <person name="Seedorf H."/>
            <person name="Daniel R."/>
        </authorList>
    </citation>
    <scope>NUCLEOTIDE SEQUENCE [LARGE SCALE GENOMIC DNA]</scope>
    <source>
        <strain evidence="1 2">DSM 11501</strain>
    </source>
</reference>
<sequence>MKKEIREKFKVLDKDIQIRESQREWAITILPDGIRIDNFHGLMHIHLELGGKKHPTIENKPKIREIVISHIEKNSKIIKKELREELR</sequence>
<gene>
    <name evidence="1" type="ORF">MBFIL_06190</name>
</gene>
<protein>
    <submittedName>
        <fullName evidence="1">Uncharacterized protein</fullName>
    </submittedName>
</protein>
<evidence type="ECO:0000313" key="2">
    <source>
        <dbReference type="Proteomes" id="UP000077066"/>
    </source>
</evidence>
<dbReference type="OrthoDB" id="82602at2157"/>
<dbReference type="Proteomes" id="UP000077066">
    <property type="component" value="Unassembled WGS sequence"/>
</dbReference>
<accession>A0A166DK70</accession>
<proteinExistence type="predicted"/>